<dbReference type="GO" id="GO:0003677">
    <property type="term" value="F:DNA binding"/>
    <property type="evidence" value="ECO:0007669"/>
    <property type="project" value="InterPro"/>
</dbReference>
<keyword evidence="1" id="KW-0229">DNA integration</keyword>
<sequence length="381" mass="44606">MIEKKPKYITQRIGPNGVAYQADFRKKGLDRIRQTFSTLAEAERFIEECENRHREEKARVFDPFISLPPSGNFKDELLQTTLALFKKSDSFLPRHAFIIPTVLKHVGMVTIGNLGAHWIRSHMAKMLKTRVQRREKTYVASTIVGHLKLVKIAINWRAKQLGVPAPEFALDSKVLPVGWDVERARRLEFGEEQALMNELRAYAKRGGENDRVRRYQVRLLVRLAIETGARLQELVKAEWKHLYRSEPQYRVYARHLDRWRIWALHTKAKKARRVPLSPTAILIVRVLKKLADPNDPRVFHRLGKPSSISATFHRIVARAGIDDFRLHDLRHEAIARMVLHPYCYSPNYLMDIVGHAEYKTFRRYLTVRDSEMNDFMRRVRS</sequence>
<reference evidence="5" key="1">
    <citation type="journal article" date="2016" name="Front. Microbiol.">
        <title>Molecular Keys to the Janthinobacterium and Duganella spp. Interaction with the Plant Pathogen Fusarium graminearum.</title>
        <authorList>
            <person name="Haack F.S."/>
            <person name="Poehlein A."/>
            <person name="Kroger C."/>
            <person name="Voigt C.A."/>
            <person name="Piepenbring M."/>
            <person name="Bode H.B."/>
            <person name="Daniel R."/>
            <person name="Schafer W."/>
            <person name="Streit W.R."/>
        </authorList>
    </citation>
    <scope>NUCLEOTIDE SEQUENCE [LARGE SCALE GENOMIC DNA]</scope>
    <source>
        <strain evidence="5">T54</strain>
    </source>
</reference>
<dbReference type="Pfam" id="PF00589">
    <property type="entry name" value="Phage_integrase"/>
    <property type="match status" value="1"/>
</dbReference>
<dbReference type="PANTHER" id="PTHR30349">
    <property type="entry name" value="PHAGE INTEGRASE-RELATED"/>
    <property type="match status" value="1"/>
</dbReference>
<dbReference type="RefSeq" id="WP_070249450.1">
    <property type="nucleotide sequence ID" value="NZ_LROM01000093.1"/>
</dbReference>
<gene>
    <name evidence="4" type="ORF">DUPY_32510</name>
</gene>
<dbReference type="AlphaFoldDB" id="A0A1E7WH68"/>
<dbReference type="InterPro" id="IPR050090">
    <property type="entry name" value="Tyrosine_recombinase_XerCD"/>
</dbReference>
<dbReference type="GO" id="GO:0015074">
    <property type="term" value="P:DNA integration"/>
    <property type="evidence" value="ECO:0007669"/>
    <property type="project" value="UniProtKB-KW"/>
</dbReference>
<dbReference type="CDD" id="cd00796">
    <property type="entry name" value="INT_Rci_Hp1_C"/>
    <property type="match status" value="1"/>
</dbReference>
<dbReference type="Gene3D" id="1.10.443.10">
    <property type="entry name" value="Intergrase catalytic core"/>
    <property type="match status" value="1"/>
</dbReference>
<dbReference type="InterPro" id="IPR002104">
    <property type="entry name" value="Integrase_catalytic"/>
</dbReference>
<dbReference type="PANTHER" id="PTHR30349:SF94">
    <property type="entry name" value="INTEGRASE_RECOMBINASE HI_1414-RELATED"/>
    <property type="match status" value="1"/>
</dbReference>
<comment type="caution">
    <text evidence="4">The sequence shown here is derived from an EMBL/GenBank/DDBJ whole genome shotgun (WGS) entry which is preliminary data.</text>
</comment>
<evidence type="ECO:0000259" key="3">
    <source>
        <dbReference type="PROSITE" id="PS51898"/>
    </source>
</evidence>
<dbReference type="Proteomes" id="UP000175989">
    <property type="component" value="Unassembled WGS sequence"/>
</dbReference>
<dbReference type="OrthoDB" id="662444at2"/>
<dbReference type="PROSITE" id="PS51898">
    <property type="entry name" value="TYR_RECOMBINASE"/>
    <property type="match status" value="1"/>
</dbReference>
<protein>
    <submittedName>
        <fullName evidence="4">Phage integrase family protein</fullName>
    </submittedName>
</protein>
<dbReference type="SUPFAM" id="SSF56349">
    <property type="entry name" value="DNA breaking-rejoining enzymes"/>
    <property type="match status" value="1"/>
</dbReference>
<evidence type="ECO:0000313" key="5">
    <source>
        <dbReference type="Proteomes" id="UP000175989"/>
    </source>
</evidence>
<evidence type="ECO:0000313" key="4">
    <source>
        <dbReference type="EMBL" id="OEZ97980.1"/>
    </source>
</evidence>
<name>A0A1E7WH68_9BURK</name>
<evidence type="ECO:0000256" key="2">
    <source>
        <dbReference type="ARBA" id="ARBA00023172"/>
    </source>
</evidence>
<keyword evidence="5" id="KW-1185">Reference proteome</keyword>
<accession>A0A1E7WH68</accession>
<dbReference type="InterPro" id="IPR011010">
    <property type="entry name" value="DNA_brk_join_enz"/>
</dbReference>
<dbReference type="EMBL" id="LROM01000093">
    <property type="protein sequence ID" value="OEZ97980.1"/>
    <property type="molecule type" value="Genomic_DNA"/>
</dbReference>
<dbReference type="InterPro" id="IPR013762">
    <property type="entry name" value="Integrase-like_cat_sf"/>
</dbReference>
<proteinExistence type="predicted"/>
<feature type="domain" description="Tyr recombinase" evidence="3">
    <location>
        <begin position="182"/>
        <end position="377"/>
    </location>
</feature>
<keyword evidence="2" id="KW-0233">DNA recombination</keyword>
<evidence type="ECO:0000256" key="1">
    <source>
        <dbReference type="ARBA" id="ARBA00022908"/>
    </source>
</evidence>
<dbReference type="GO" id="GO:0006310">
    <property type="term" value="P:DNA recombination"/>
    <property type="evidence" value="ECO:0007669"/>
    <property type="project" value="UniProtKB-KW"/>
</dbReference>
<organism evidence="4 5">
    <name type="scientific">Duganella phyllosphaerae</name>
    <dbReference type="NCBI Taxonomy" id="762836"/>
    <lineage>
        <taxon>Bacteria</taxon>
        <taxon>Pseudomonadati</taxon>
        <taxon>Pseudomonadota</taxon>
        <taxon>Betaproteobacteria</taxon>
        <taxon>Burkholderiales</taxon>
        <taxon>Oxalobacteraceae</taxon>
        <taxon>Telluria group</taxon>
        <taxon>Duganella</taxon>
    </lineage>
</organism>